<feature type="signal peptide" evidence="2">
    <location>
        <begin position="1"/>
        <end position="25"/>
    </location>
</feature>
<accession>A0A9W8YZC7</accession>
<comment type="caution">
    <text evidence="3">The sequence shown here is derived from an EMBL/GenBank/DDBJ whole genome shotgun (WGS) entry which is preliminary data.</text>
</comment>
<evidence type="ECO:0000256" key="2">
    <source>
        <dbReference type="SAM" id="SignalP"/>
    </source>
</evidence>
<dbReference type="Proteomes" id="UP001140453">
    <property type="component" value="Unassembled WGS sequence"/>
</dbReference>
<protein>
    <submittedName>
        <fullName evidence="3">Uncharacterized protein</fullName>
    </submittedName>
</protein>
<gene>
    <name evidence="3" type="ORF">N0V93_002835</name>
</gene>
<sequence length="178" mass="17756">MHGPNFAQLFTFGLAASTAVNGLQAAQNVGVIRRVAGLGLIAYGAPASAAPVLSLDPFNWINQIVKSGQPITSTAAAETPEDCDDSGDADNAADDASDDADDASDDADDAADDASDDADDAADDASDDAADDADDAADDASDDADDTADDASDDADDAADDADDAADDASDDVSGYAW</sequence>
<keyword evidence="4" id="KW-1185">Reference proteome</keyword>
<feature type="region of interest" description="Disordered" evidence="1">
    <location>
        <begin position="72"/>
        <end position="178"/>
    </location>
</feature>
<organism evidence="3 4">
    <name type="scientific">Gnomoniopsis smithogilvyi</name>
    <dbReference type="NCBI Taxonomy" id="1191159"/>
    <lineage>
        <taxon>Eukaryota</taxon>
        <taxon>Fungi</taxon>
        <taxon>Dikarya</taxon>
        <taxon>Ascomycota</taxon>
        <taxon>Pezizomycotina</taxon>
        <taxon>Sordariomycetes</taxon>
        <taxon>Sordariomycetidae</taxon>
        <taxon>Diaporthales</taxon>
        <taxon>Gnomoniaceae</taxon>
        <taxon>Gnomoniopsis</taxon>
    </lineage>
</organism>
<feature type="compositionally biased region" description="Acidic residues" evidence="1">
    <location>
        <begin position="79"/>
        <end position="171"/>
    </location>
</feature>
<dbReference type="AlphaFoldDB" id="A0A9W8YZC7"/>
<evidence type="ECO:0000313" key="3">
    <source>
        <dbReference type="EMBL" id="KAJ4393622.1"/>
    </source>
</evidence>
<keyword evidence="2" id="KW-0732">Signal</keyword>
<dbReference type="OrthoDB" id="10628491at2759"/>
<proteinExistence type="predicted"/>
<evidence type="ECO:0000256" key="1">
    <source>
        <dbReference type="SAM" id="MobiDB-lite"/>
    </source>
</evidence>
<feature type="chain" id="PRO_5040962146" evidence="2">
    <location>
        <begin position="26"/>
        <end position="178"/>
    </location>
</feature>
<evidence type="ECO:0000313" key="4">
    <source>
        <dbReference type="Proteomes" id="UP001140453"/>
    </source>
</evidence>
<dbReference type="EMBL" id="JAPEVB010000002">
    <property type="protein sequence ID" value="KAJ4393622.1"/>
    <property type="molecule type" value="Genomic_DNA"/>
</dbReference>
<dbReference type="Gene3D" id="1.10.287.700">
    <property type="entry name" value="Helix hairpin bin"/>
    <property type="match status" value="1"/>
</dbReference>
<reference evidence="3" key="1">
    <citation type="submission" date="2022-10" db="EMBL/GenBank/DDBJ databases">
        <title>Tapping the CABI collections for fungal endophytes: first genome assemblies for Collariella, Neodidymelliopsis, Ascochyta clinopodiicola, Didymella pomorum, Didymosphaeria variabile, Neocosmospora piperis and Neocucurbitaria cava.</title>
        <authorList>
            <person name="Hill R."/>
        </authorList>
    </citation>
    <scope>NUCLEOTIDE SEQUENCE</scope>
    <source>
        <strain evidence="3">IMI 355082</strain>
    </source>
</reference>
<name>A0A9W8YZC7_9PEZI</name>